<evidence type="ECO:0000256" key="1">
    <source>
        <dbReference type="ARBA" id="ARBA00009342"/>
    </source>
</evidence>
<reference evidence="5" key="1">
    <citation type="submission" date="2021-02" db="EMBL/GenBank/DDBJ databases">
        <authorList>
            <person name="Syme A R."/>
            <person name="Syme A R."/>
            <person name="Moolhuijzen P."/>
        </authorList>
    </citation>
    <scope>NUCLEOTIDE SEQUENCE</scope>
    <source>
        <strain evidence="5">W1-1</strain>
    </source>
</reference>
<dbReference type="GO" id="GO:0008080">
    <property type="term" value="F:N-acetyltransferase activity"/>
    <property type="evidence" value="ECO:0007669"/>
    <property type="project" value="InterPro"/>
</dbReference>
<dbReference type="PANTHER" id="PTHR13256:SF16">
    <property type="entry name" value="ALPHA_BETA-TUBULIN-N-ACETYLTRANSFERASE 9"/>
    <property type="match status" value="1"/>
</dbReference>
<dbReference type="Gene3D" id="3.40.630.30">
    <property type="match status" value="1"/>
</dbReference>
<keyword evidence="2" id="KW-0808">Transferase</keyword>
<dbReference type="Pfam" id="PF13302">
    <property type="entry name" value="Acetyltransf_3"/>
    <property type="match status" value="1"/>
</dbReference>
<evidence type="ECO:0000313" key="6">
    <source>
        <dbReference type="Proteomes" id="UP000472372"/>
    </source>
</evidence>
<organism evidence="5 6">
    <name type="scientific">Pyrenophora teres f. teres</name>
    <dbReference type="NCBI Taxonomy" id="97479"/>
    <lineage>
        <taxon>Eukaryota</taxon>
        <taxon>Fungi</taxon>
        <taxon>Dikarya</taxon>
        <taxon>Ascomycota</taxon>
        <taxon>Pezizomycotina</taxon>
        <taxon>Dothideomycetes</taxon>
        <taxon>Pleosporomycetidae</taxon>
        <taxon>Pleosporales</taxon>
        <taxon>Pleosporineae</taxon>
        <taxon>Pleosporaceae</taxon>
        <taxon>Pyrenophora</taxon>
    </lineage>
</organism>
<comment type="similarity">
    <text evidence="1">Belongs to the acetyltransferase family. GNAT subfamily.</text>
</comment>
<gene>
    <name evidence="5" type="ORF">PTTW11_06362</name>
</gene>
<dbReference type="AlphaFoldDB" id="A0A6S6W2S9"/>
<evidence type="ECO:0000259" key="4">
    <source>
        <dbReference type="Pfam" id="PF13302"/>
    </source>
</evidence>
<keyword evidence="3" id="KW-0012">Acyltransferase</keyword>
<dbReference type="InterPro" id="IPR016181">
    <property type="entry name" value="Acyl_CoA_acyltransferase"/>
</dbReference>
<proteinExistence type="inferred from homology"/>
<dbReference type="PANTHER" id="PTHR13256">
    <property type="entry name" value="N-ACETYLTRANSFERASE 9"/>
    <property type="match status" value="1"/>
</dbReference>
<sequence>MKLNEHTALQTPRLLLVPYSPHHVPTYHSWMQDEVNPLLLLSLSLLPFLILHSLLAFHAPNHRYTQDLQTLTASSPLSLAEEYSMCASWRSDADKLTFIICTCAPASTSLPAPSSAESSTLQENAAVVTPGAHDAPENMIGDVNLFLYPYEDESEDEEQEGNKEDVIGELEIMIAPPSARGKGYAKEALEAFLWYIKRSVTALLDEYGSADSKPESEEKTKQKEKMGMGEKIRLRYLRVKINKDNVKSLGLFEKMGFKRVGGGPNYFGEVEMRVGMDGHGEEKMGEKEGNGFTQLPYGNVHGRIHV</sequence>
<evidence type="ECO:0000313" key="5">
    <source>
        <dbReference type="EMBL" id="CAE7178475.1"/>
    </source>
</evidence>
<evidence type="ECO:0000256" key="3">
    <source>
        <dbReference type="ARBA" id="ARBA00023315"/>
    </source>
</evidence>
<dbReference type="InterPro" id="IPR039135">
    <property type="entry name" value="NAT9-like"/>
</dbReference>
<evidence type="ECO:0000256" key="2">
    <source>
        <dbReference type="ARBA" id="ARBA00022679"/>
    </source>
</evidence>
<dbReference type="EMBL" id="HG992981">
    <property type="protein sequence ID" value="CAE7178475.1"/>
    <property type="molecule type" value="Genomic_DNA"/>
</dbReference>
<dbReference type="SUPFAM" id="SSF55729">
    <property type="entry name" value="Acyl-CoA N-acyltransferases (Nat)"/>
    <property type="match status" value="1"/>
</dbReference>
<feature type="domain" description="N-acetyltransferase" evidence="4">
    <location>
        <begin position="129"/>
        <end position="258"/>
    </location>
</feature>
<dbReference type="Proteomes" id="UP000472372">
    <property type="component" value="Chromosome 5"/>
</dbReference>
<accession>A0A6S6W2S9</accession>
<dbReference type="InterPro" id="IPR000182">
    <property type="entry name" value="GNAT_dom"/>
</dbReference>
<name>A0A6S6W2S9_9PLEO</name>
<protein>
    <submittedName>
        <fullName evidence="5">N-acetyltransferase 9</fullName>
    </submittedName>
</protein>